<keyword evidence="4" id="KW-1185">Reference proteome</keyword>
<keyword evidence="2" id="KW-0472">Membrane</keyword>
<sequence length="118" mass="12306">MTRFLQRLLVRAAAIAAILFGAAATLVLAFFALLAGLAIGLFMMLASWLGMRPRAQGGHGGEGGRTGTPRPGAAPGTDETVIDVEMREIQPPDAEERRDPTAAPPGHRDPPAGPPGDR</sequence>
<evidence type="ECO:0000313" key="3">
    <source>
        <dbReference type="EMBL" id="MBB5270670.1"/>
    </source>
</evidence>
<reference evidence="3 4" key="1">
    <citation type="submission" date="2020-08" db="EMBL/GenBank/DDBJ databases">
        <title>Genomic Encyclopedia of Type Strains, Phase IV (KMG-IV): sequencing the most valuable type-strain genomes for metagenomic binning, comparative biology and taxonomic classification.</title>
        <authorList>
            <person name="Goeker M."/>
        </authorList>
    </citation>
    <scope>NUCLEOTIDE SEQUENCE [LARGE SCALE GENOMIC DNA]</scope>
    <source>
        <strain evidence="3 4">DSM 29781</strain>
    </source>
</reference>
<evidence type="ECO:0000256" key="2">
    <source>
        <dbReference type="SAM" id="Phobius"/>
    </source>
</evidence>
<organism evidence="3 4">
    <name type="scientific">Quisquiliibacterium transsilvanicum</name>
    <dbReference type="NCBI Taxonomy" id="1549638"/>
    <lineage>
        <taxon>Bacteria</taxon>
        <taxon>Pseudomonadati</taxon>
        <taxon>Pseudomonadota</taxon>
        <taxon>Betaproteobacteria</taxon>
        <taxon>Burkholderiales</taxon>
        <taxon>Burkholderiaceae</taxon>
        <taxon>Quisquiliibacterium</taxon>
    </lineage>
</organism>
<accession>A0A7W8M7Y1</accession>
<feature type="compositionally biased region" description="Basic and acidic residues" evidence="1">
    <location>
        <begin position="84"/>
        <end position="118"/>
    </location>
</feature>
<protein>
    <submittedName>
        <fullName evidence="3">Uncharacterized protein</fullName>
    </submittedName>
</protein>
<feature type="compositionally biased region" description="Low complexity" evidence="1">
    <location>
        <begin position="67"/>
        <end position="77"/>
    </location>
</feature>
<gene>
    <name evidence="3" type="ORF">HNQ70_000654</name>
</gene>
<comment type="caution">
    <text evidence="3">The sequence shown here is derived from an EMBL/GenBank/DDBJ whole genome shotgun (WGS) entry which is preliminary data.</text>
</comment>
<feature type="region of interest" description="Disordered" evidence="1">
    <location>
        <begin position="53"/>
        <end position="118"/>
    </location>
</feature>
<name>A0A7W8M7Y1_9BURK</name>
<feature type="compositionally biased region" description="Gly residues" evidence="1">
    <location>
        <begin position="57"/>
        <end position="66"/>
    </location>
</feature>
<evidence type="ECO:0000256" key="1">
    <source>
        <dbReference type="SAM" id="MobiDB-lite"/>
    </source>
</evidence>
<dbReference type="AlphaFoldDB" id="A0A7W8M7Y1"/>
<dbReference type="RefSeq" id="WP_183964191.1">
    <property type="nucleotide sequence ID" value="NZ_BAABEW010000004.1"/>
</dbReference>
<keyword evidence="2" id="KW-1133">Transmembrane helix</keyword>
<proteinExistence type="predicted"/>
<evidence type="ECO:0000313" key="4">
    <source>
        <dbReference type="Proteomes" id="UP000532440"/>
    </source>
</evidence>
<keyword evidence="2" id="KW-0812">Transmembrane</keyword>
<dbReference type="EMBL" id="JACHGB010000001">
    <property type="protein sequence ID" value="MBB5270670.1"/>
    <property type="molecule type" value="Genomic_DNA"/>
</dbReference>
<dbReference type="Proteomes" id="UP000532440">
    <property type="component" value="Unassembled WGS sequence"/>
</dbReference>
<feature type="transmembrane region" description="Helical" evidence="2">
    <location>
        <begin position="12"/>
        <end position="45"/>
    </location>
</feature>